<dbReference type="GO" id="GO:0005737">
    <property type="term" value="C:cytoplasm"/>
    <property type="evidence" value="ECO:0007669"/>
    <property type="project" value="UniProtKB-SubCell"/>
</dbReference>
<comment type="pathway">
    <text evidence="2">Carbohydrate degradation; pentose phosphate pathway; D-glyceraldehyde 3-phosphate and beta-D-fructose 6-phosphate from D-ribose 5-phosphate and D-xylulose 5-phosphate (non-oxidative stage): step 2/3.</text>
</comment>
<dbReference type="FunFam" id="3.20.20.70:FF:000002">
    <property type="entry name" value="Transaldolase"/>
    <property type="match status" value="1"/>
</dbReference>
<evidence type="ECO:0000256" key="2">
    <source>
        <dbReference type="ARBA" id="ARBA00004857"/>
    </source>
</evidence>
<organism evidence="10">
    <name type="scientific">Sycon ciliatum</name>
    <dbReference type="NCBI Taxonomy" id="27933"/>
    <lineage>
        <taxon>Eukaryota</taxon>
        <taxon>Metazoa</taxon>
        <taxon>Porifera</taxon>
        <taxon>Calcarea</taxon>
        <taxon>Calcaronea</taxon>
        <taxon>Leucosolenida</taxon>
        <taxon>Sycettidae</taxon>
        <taxon>Sycon</taxon>
    </lineage>
</organism>
<evidence type="ECO:0000256" key="4">
    <source>
        <dbReference type="ARBA" id="ARBA00013151"/>
    </source>
</evidence>
<reference evidence="10" key="1">
    <citation type="journal article" date="2013" name="Mol. Phylogenet. Evol.">
        <title>Distribution and evolutionary dynamics of Stowaway Miniature Inverted repeat Transposable Elements (MITEs) in grasses.</title>
        <authorList>
            <person name="Minaya M."/>
            <person name="Pimentel M."/>
            <person name="Mason-Gamer R."/>
            <person name="Catalan P."/>
        </authorList>
    </citation>
    <scope>NUCLEOTIDE SEQUENCE</scope>
</reference>
<dbReference type="SUPFAM" id="SSF51569">
    <property type="entry name" value="Aldolase"/>
    <property type="match status" value="1"/>
</dbReference>
<evidence type="ECO:0000256" key="6">
    <source>
        <dbReference type="ARBA" id="ARBA00022490"/>
    </source>
</evidence>
<gene>
    <name evidence="10" type="primary">taldo1</name>
</gene>
<evidence type="ECO:0000256" key="7">
    <source>
        <dbReference type="ARBA" id="ARBA00022679"/>
    </source>
</evidence>
<name>M1XK32_9METZ</name>
<dbReference type="Gene3D" id="3.20.20.70">
    <property type="entry name" value="Aldolase class I"/>
    <property type="match status" value="1"/>
</dbReference>
<comment type="similarity">
    <text evidence="3">Belongs to the transaldolase family. Type 1 subfamily.</text>
</comment>
<dbReference type="UniPathway" id="UPA00115">
    <property type="reaction ID" value="UER00414"/>
</dbReference>
<dbReference type="PROSITE" id="PS01054">
    <property type="entry name" value="TRANSALDOLASE_1"/>
    <property type="match status" value="1"/>
</dbReference>
<accession>M1XK32</accession>
<dbReference type="NCBIfam" id="TIGR00874">
    <property type="entry name" value="talAB"/>
    <property type="match status" value="1"/>
</dbReference>
<keyword evidence="6" id="KW-0963">Cytoplasm</keyword>
<keyword evidence="8" id="KW-0570">Pentose shunt</keyword>
<dbReference type="AlphaFoldDB" id="M1XK32"/>
<sequence>MATSLDQLKQFTTVVADTGDFEAIGKYKPTDATTNPSLVLAAALKEQYASVVEDAVKFGKANGSTMAEKLEATIDKLFVNFGLEILKIVPGRVSTEVDARLSFDVEKSITKARRFIQLYEEAGISRDRILIKLGTTWEGVQAAKVLEAEGIHCNMTLLFSFAQAVACCEAGVTLISPFVGRILDWYKKAEGKDFVGAEDPGVVSVTRIYNYYKKYGYKTVVMGASFRNTGEILELAGCDLLTIGPALLEKLQNMNDAVSHKLSADNAASVTEPKISLDEKEFRWMMNEDPMATEKLAEGIRKFAADTVKLETFVLAKLQ</sequence>
<dbReference type="EC" id="2.2.1.2" evidence="4"/>
<dbReference type="NCBIfam" id="NF009001">
    <property type="entry name" value="PRK12346.1"/>
    <property type="match status" value="1"/>
</dbReference>
<evidence type="ECO:0000256" key="8">
    <source>
        <dbReference type="ARBA" id="ARBA00023126"/>
    </source>
</evidence>
<keyword evidence="7" id="KW-0808">Transferase</keyword>
<protein>
    <recommendedName>
        <fullName evidence="5">Transaldolase</fullName>
        <ecNumber evidence="4">2.2.1.2</ecNumber>
    </recommendedName>
</protein>
<proteinExistence type="evidence at transcript level"/>
<dbReference type="EMBL" id="HF570329">
    <property type="protein sequence ID" value="CCQ18646.1"/>
    <property type="molecule type" value="mRNA"/>
</dbReference>
<evidence type="ECO:0000256" key="3">
    <source>
        <dbReference type="ARBA" id="ARBA00008012"/>
    </source>
</evidence>
<dbReference type="PANTHER" id="PTHR10683:SF18">
    <property type="entry name" value="TRANSALDOLASE"/>
    <property type="match status" value="1"/>
</dbReference>
<dbReference type="CDD" id="cd00957">
    <property type="entry name" value="Transaldolase_TalAB"/>
    <property type="match status" value="1"/>
</dbReference>
<dbReference type="HAMAP" id="MF_00492">
    <property type="entry name" value="Transaldolase_1"/>
    <property type="match status" value="1"/>
</dbReference>
<dbReference type="GO" id="GO:0005975">
    <property type="term" value="P:carbohydrate metabolic process"/>
    <property type="evidence" value="ECO:0007669"/>
    <property type="project" value="InterPro"/>
</dbReference>
<evidence type="ECO:0000256" key="9">
    <source>
        <dbReference type="ARBA" id="ARBA00023270"/>
    </source>
</evidence>
<dbReference type="GO" id="GO:0004801">
    <property type="term" value="F:transaldolase activity"/>
    <property type="evidence" value="ECO:0007669"/>
    <property type="project" value="UniProtKB-EC"/>
</dbReference>
<dbReference type="Pfam" id="PF00923">
    <property type="entry name" value="TAL_FSA"/>
    <property type="match status" value="1"/>
</dbReference>
<evidence type="ECO:0000256" key="1">
    <source>
        <dbReference type="ARBA" id="ARBA00004496"/>
    </source>
</evidence>
<evidence type="ECO:0000256" key="5">
    <source>
        <dbReference type="ARBA" id="ARBA00018292"/>
    </source>
</evidence>
<evidence type="ECO:0000313" key="10">
    <source>
        <dbReference type="EMBL" id="CCQ18646.1"/>
    </source>
</evidence>
<dbReference type="GO" id="GO:0009052">
    <property type="term" value="P:pentose-phosphate shunt, non-oxidative branch"/>
    <property type="evidence" value="ECO:0007669"/>
    <property type="project" value="TreeGrafter"/>
</dbReference>
<dbReference type="InterPro" id="IPR001585">
    <property type="entry name" value="TAL/FSA"/>
</dbReference>
<keyword evidence="9" id="KW-0704">Schiff base</keyword>
<dbReference type="InterPro" id="IPR013785">
    <property type="entry name" value="Aldolase_TIM"/>
</dbReference>
<dbReference type="PANTHER" id="PTHR10683">
    <property type="entry name" value="TRANSALDOLASE"/>
    <property type="match status" value="1"/>
</dbReference>
<comment type="subcellular location">
    <subcellularLocation>
        <location evidence="1">Cytoplasm</location>
    </subcellularLocation>
</comment>
<dbReference type="InterPro" id="IPR004730">
    <property type="entry name" value="Transaldolase_1"/>
</dbReference>
<dbReference type="InterPro" id="IPR018225">
    <property type="entry name" value="Transaldolase_AS"/>
</dbReference>